<sequence length="432" mass="49765">MAKGTSELTATQIKNAKPREKDYKLMDGKGLFLLVRKNGSKLWRFRYKKPFTGNQTDLGLGTFPEISLLQARRTREDYLVLLAQNIDPKQHKDQTELLEQQRISNTFKSVAESWRDSKQDSIKPLTLKKYWSIAEKYLLPMLSDYPVADITPIIAKNALNTPYKQGKAEIFRKSIKLLNAILNYAVYSLFIIPINPCSNINTAFEPLKRGTNPNINPDALPEFLDRLEHSDLNLITKYLIQWQLLTMVRPNEAVTAEWGEIDIKKKLWIIPPHKMKKTKANENKPHIVPLSSQALEILERIKQLNYNSVYVFPSLRTTSKHINSQTVNKAIRDNLGYKEEQTAHGLRKIASTYLHEKEVLPDVIEMCLAHTIGGIRGVYNNAEYLKHRARALQLWGDYVEQCRLKSKSKSLSHNLCKYLFLEIIHLDTGILL</sequence>
<name>A0AB38H9A7_9PAST</name>
<dbReference type="Pfam" id="PF22022">
    <property type="entry name" value="Phage_int_M"/>
    <property type="match status" value="1"/>
</dbReference>
<keyword evidence="4" id="KW-0233">DNA recombination</keyword>
<evidence type="ECO:0000259" key="5">
    <source>
        <dbReference type="PROSITE" id="PS51898"/>
    </source>
</evidence>
<evidence type="ECO:0000313" key="6">
    <source>
        <dbReference type="EMBL" id="STO68219.1"/>
    </source>
</evidence>
<dbReference type="Gene3D" id="3.30.160.390">
    <property type="entry name" value="Integrase, DNA-binding domain"/>
    <property type="match status" value="1"/>
</dbReference>
<comment type="caution">
    <text evidence="6">The sequence shown here is derived from an EMBL/GenBank/DDBJ whole genome shotgun (WGS) entry which is preliminary data.</text>
</comment>
<dbReference type="Pfam" id="PF00589">
    <property type="entry name" value="Phage_integrase"/>
    <property type="match status" value="1"/>
</dbReference>
<dbReference type="PANTHER" id="PTHR30629:SF6">
    <property type="entry name" value="PROPHAGE INTEGRASE INTA-RELATED"/>
    <property type="match status" value="1"/>
</dbReference>
<reference evidence="6 7" key="1">
    <citation type="submission" date="2018-06" db="EMBL/GenBank/DDBJ databases">
        <authorList>
            <consortium name="Pathogen Informatics"/>
            <person name="Doyle S."/>
        </authorList>
    </citation>
    <scope>NUCLEOTIDE SEQUENCE [LARGE SCALE GENOMIC DNA]</scope>
    <source>
        <strain evidence="6 7">NCTC8540</strain>
    </source>
</reference>
<accession>A0AB38H9A7</accession>
<dbReference type="Pfam" id="PF13356">
    <property type="entry name" value="Arm-DNA-bind_3"/>
    <property type="match status" value="1"/>
</dbReference>
<gene>
    <name evidence="6" type="primary">intA_1</name>
    <name evidence="6" type="ORF">NCTC8540_00708</name>
</gene>
<dbReference type="EMBL" id="UGHJ01000001">
    <property type="protein sequence ID" value="STO68219.1"/>
    <property type="molecule type" value="Genomic_DNA"/>
</dbReference>
<dbReference type="InterPro" id="IPR025166">
    <property type="entry name" value="Integrase_DNA_bind_dom"/>
</dbReference>
<dbReference type="InterPro" id="IPR038488">
    <property type="entry name" value="Integrase_DNA-bd_sf"/>
</dbReference>
<dbReference type="Gene3D" id="1.10.150.130">
    <property type="match status" value="1"/>
</dbReference>
<evidence type="ECO:0000256" key="2">
    <source>
        <dbReference type="ARBA" id="ARBA00022908"/>
    </source>
</evidence>
<organism evidence="6 7">
    <name type="scientific">Canicola haemoglobinophilus</name>
    <dbReference type="NCBI Taxonomy" id="733"/>
    <lineage>
        <taxon>Bacteria</taxon>
        <taxon>Pseudomonadati</taxon>
        <taxon>Pseudomonadota</taxon>
        <taxon>Gammaproteobacteria</taxon>
        <taxon>Pasteurellales</taxon>
        <taxon>Pasteurellaceae</taxon>
        <taxon>Canicola</taxon>
    </lineage>
</organism>
<dbReference type="CDD" id="cd00801">
    <property type="entry name" value="INT_P4_C"/>
    <property type="match status" value="1"/>
</dbReference>
<proteinExistence type="inferred from homology"/>
<dbReference type="InterPro" id="IPR011010">
    <property type="entry name" value="DNA_brk_join_enz"/>
</dbReference>
<dbReference type="AlphaFoldDB" id="A0AB38H9A7"/>
<dbReference type="GO" id="GO:0003677">
    <property type="term" value="F:DNA binding"/>
    <property type="evidence" value="ECO:0007669"/>
    <property type="project" value="UniProtKB-KW"/>
</dbReference>
<dbReference type="PROSITE" id="PS51898">
    <property type="entry name" value="TYR_RECOMBINASE"/>
    <property type="match status" value="1"/>
</dbReference>
<evidence type="ECO:0000256" key="1">
    <source>
        <dbReference type="ARBA" id="ARBA00008857"/>
    </source>
</evidence>
<dbReference type="PANTHER" id="PTHR30629">
    <property type="entry name" value="PROPHAGE INTEGRASE"/>
    <property type="match status" value="1"/>
</dbReference>
<dbReference type="GO" id="GO:0006310">
    <property type="term" value="P:DNA recombination"/>
    <property type="evidence" value="ECO:0007669"/>
    <property type="project" value="UniProtKB-KW"/>
</dbReference>
<dbReference type="Gene3D" id="1.10.443.10">
    <property type="entry name" value="Intergrase catalytic core"/>
    <property type="match status" value="1"/>
</dbReference>
<protein>
    <submittedName>
        <fullName evidence="6">Integrase</fullName>
    </submittedName>
</protein>
<dbReference type="SUPFAM" id="SSF56349">
    <property type="entry name" value="DNA breaking-rejoining enzymes"/>
    <property type="match status" value="1"/>
</dbReference>
<comment type="similarity">
    <text evidence="1">Belongs to the 'phage' integrase family.</text>
</comment>
<dbReference type="InterPro" id="IPR053876">
    <property type="entry name" value="Phage_int_M"/>
</dbReference>
<dbReference type="InterPro" id="IPR002104">
    <property type="entry name" value="Integrase_catalytic"/>
</dbReference>
<dbReference type="InterPro" id="IPR050808">
    <property type="entry name" value="Phage_Integrase"/>
</dbReference>
<dbReference type="GO" id="GO:0015074">
    <property type="term" value="P:DNA integration"/>
    <property type="evidence" value="ECO:0007669"/>
    <property type="project" value="UniProtKB-KW"/>
</dbReference>
<evidence type="ECO:0000313" key="7">
    <source>
        <dbReference type="Proteomes" id="UP000254496"/>
    </source>
</evidence>
<evidence type="ECO:0000256" key="4">
    <source>
        <dbReference type="ARBA" id="ARBA00023172"/>
    </source>
</evidence>
<dbReference type="Proteomes" id="UP000254496">
    <property type="component" value="Unassembled WGS sequence"/>
</dbReference>
<keyword evidence="2" id="KW-0229">DNA integration</keyword>
<dbReference type="RefSeq" id="WP_115072767.1">
    <property type="nucleotide sequence ID" value="NZ_UGHE01000002.1"/>
</dbReference>
<evidence type="ECO:0000256" key="3">
    <source>
        <dbReference type="ARBA" id="ARBA00023125"/>
    </source>
</evidence>
<keyword evidence="3" id="KW-0238">DNA-binding</keyword>
<feature type="domain" description="Tyr recombinase" evidence="5">
    <location>
        <begin position="210"/>
        <end position="393"/>
    </location>
</feature>
<dbReference type="InterPro" id="IPR010998">
    <property type="entry name" value="Integrase_recombinase_N"/>
</dbReference>
<dbReference type="InterPro" id="IPR013762">
    <property type="entry name" value="Integrase-like_cat_sf"/>
</dbReference>